<dbReference type="AlphaFoldDB" id="A0A9P9YW26"/>
<evidence type="ECO:0000313" key="3">
    <source>
        <dbReference type="EMBL" id="KAI8043965.1"/>
    </source>
</evidence>
<dbReference type="EMBL" id="JAMKOV010000001">
    <property type="protein sequence ID" value="KAI8043965.1"/>
    <property type="molecule type" value="Genomic_DNA"/>
</dbReference>
<organism evidence="3 4">
    <name type="scientific">Drosophila gunungcola</name>
    <name type="common">fruit fly</name>
    <dbReference type="NCBI Taxonomy" id="103775"/>
    <lineage>
        <taxon>Eukaryota</taxon>
        <taxon>Metazoa</taxon>
        <taxon>Ecdysozoa</taxon>
        <taxon>Arthropoda</taxon>
        <taxon>Hexapoda</taxon>
        <taxon>Insecta</taxon>
        <taxon>Pterygota</taxon>
        <taxon>Neoptera</taxon>
        <taxon>Endopterygota</taxon>
        <taxon>Diptera</taxon>
        <taxon>Brachycera</taxon>
        <taxon>Muscomorpha</taxon>
        <taxon>Ephydroidea</taxon>
        <taxon>Drosophilidae</taxon>
        <taxon>Drosophila</taxon>
        <taxon>Sophophora</taxon>
    </lineage>
</organism>
<keyword evidence="1" id="KW-0732">Signal</keyword>
<protein>
    <recommendedName>
        <fullName evidence="2">Serine protease gd N-terminal domain-containing protein</fullName>
    </recommendedName>
</protein>
<feature type="chain" id="PRO_5040150712" description="Serine protease gd N-terminal domain-containing protein" evidence="1">
    <location>
        <begin position="17"/>
        <end position="226"/>
    </location>
</feature>
<feature type="signal peptide" evidence="1">
    <location>
        <begin position="1"/>
        <end position="16"/>
    </location>
</feature>
<evidence type="ECO:0000259" key="2">
    <source>
        <dbReference type="Pfam" id="PF16030"/>
    </source>
</evidence>
<sequence length="226" mass="26189">MFVFFWLCFNVSLISALVNFPNHKCDEHFIYDTMVGGVYWEANFTSRGFVDQVDYLNPYPTYDECRDNVENERPAQMFVKFMNVTDELPMLTSLRLQSDFCAMSKVFWICFYVSLISAQPMVPNNNCEFFTYSTANYGQTYIGVLRAHRTDIHQFYWEANFTSRGANVDQVDYLNPYPSNEECYANVNSGKPAEMVVEFININGELPMLTGFRLNGVTLCSNQKCE</sequence>
<dbReference type="Proteomes" id="UP001059596">
    <property type="component" value="Chromosome 3R"/>
</dbReference>
<gene>
    <name evidence="3" type="ORF">M5D96_000113</name>
</gene>
<keyword evidence="4" id="KW-1185">Reference proteome</keyword>
<proteinExistence type="predicted"/>
<feature type="domain" description="Serine protease gd N-terminal" evidence="2">
    <location>
        <begin position="128"/>
        <end position="225"/>
    </location>
</feature>
<dbReference type="InterPro" id="IPR031986">
    <property type="entry name" value="GD_N"/>
</dbReference>
<evidence type="ECO:0000256" key="1">
    <source>
        <dbReference type="SAM" id="SignalP"/>
    </source>
</evidence>
<evidence type="ECO:0000313" key="4">
    <source>
        <dbReference type="Proteomes" id="UP001059596"/>
    </source>
</evidence>
<comment type="caution">
    <text evidence="3">The sequence shown here is derived from an EMBL/GenBank/DDBJ whole genome shotgun (WGS) entry which is preliminary data.</text>
</comment>
<accession>A0A9P9YW26</accession>
<reference evidence="3" key="1">
    <citation type="journal article" date="2023" name="Genome Biol. Evol.">
        <title>Long-read-based Genome Assembly of Drosophila gunungcola Reveals Fewer Chemosensory Genes in Flower-breeding Species.</title>
        <authorList>
            <person name="Negi A."/>
            <person name="Liao B.Y."/>
            <person name="Yeh S.D."/>
        </authorList>
    </citation>
    <scope>NUCLEOTIDE SEQUENCE</scope>
    <source>
        <strain evidence="3">Sukarami</strain>
    </source>
</reference>
<dbReference type="Pfam" id="PF16030">
    <property type="entry name" value="GD_N"/>
    <property type="match status" value="1"/>
</dbReference>
<name>A0A9P9YW26_9MUSC</name>